<keyword evidence="7" id="KW-0238">DNA-binding</keyword>
<evidence type="ECO:0000256" key="4">
    <source>
        <dbReference type="ARBA" id="ARBA00022763"/>
    </source>
</evidence>
<dbReference type="GO" id="GO:0016829">
    <property type="term" value="F:lyase activity"/>
    <property type="evidence" value="ECO:0007669"/>
    <property type="project" value="UniProtKB-KW"/>
</dbReference>
<dbReference type="GO" id="GO:0006974">
    <property type="term" value="P:DNA damage response"/>
    <property type="evidence" value="ECO:0007669"/>
    <property type="project" value="UniProtKB-KW"/>
</dbReference>
<evidence type="ECO:0000256" key="8">
    <source>
        <dbReference type="ARBA" id="ARBA00023239"/>
    </source>
</evidence>
<evidence type="ECO:0000256" key="3">
    <source>
        <dbReference type="ARBA" id="ARBA00022670"/>
    </source>
</evidence>
<dbReference type="Pfam" id="PF02586">
    <property type="entry name" value="SRAP"/>
    <property type="match status" value="1"/>
</dbReference>
<dbReference type="GO" id="GO:0006508">
    <property type="term" value="P:proteolysis"/>
    <property type="evidence" value="ECO:0007669"/>
    <property type="project" value="UniProtKB-KW"/>
</dbReference>
<dbReference type="GO" id="GO:0003677">
    <property type="term" value="F:DNA binding"/>
    <property type="evidence" value="ECO:0007669"/>
    <property type="project" value="UniProtKB-KW"/>
</dbReference>
<keyword evidence="6" id="KW-0190">Covalent protein-DNA linkage</keyword>
<evidence type="ECO:0000256" key="7">
    <source>
        <dbReference type="ARBA" id="ARBA00023125"/>
    </source>
</evidence>
<evidence type="ECO:0000256" key="6">
    <source>
        <dbReference type="ARBA" id="ARBA00023124"/>
    </source>
</evidence>
<dbReference type="PANTHER" id="PTHR13604:SF0">
    <property type="entry name" value="ABASIC SITE PROCESSING PROTEIN HMCES"/>
    <property type="match status" value="1"/>
</dbReference>
<reference evidence="12 13" key="1">
    <citation type="submission" date="2024-11" db="EMBL/GenBank/DDBJ databases">
        <title>Adaptive evolution of stress response genes in parasites aligns with host niche diversity.</title>
        <authorList>
            <person name="Hahn C."/>
            <person name="Resl P."/>
        </authorList>
    </citation>
    <scope>NUCLEOTIDE SEQUENCE [LARGE SCALE GENOMIC DNA]</scope>
    <source>
        <strain evidence="12">EGGRZ-B1_66</strain>
        <tissue evidence="12">Body</tissue>
    </source>
</reference>
<comment type="caution">
    <text evidence="12">The sequence shown here is derived from an EMBL/GenBank/DDBJ whole genome shotgun (WGS) entry which is preliminary data.</text>
</comment>
<accession>A0ABD2Q0E4</accession>
<name>A0ABD2Q0E4_9PLAT</name>
<dbReference type="EMBL" id="JBJKFK010001537">
    <property type="protein sequence ID" value="KAL3312828.1"/>
    <property type="molecule type" value="Genomic_DNA"/>
</dbReference>
<evidence type="ECO:0000256" key="9">
    <source>
        <dbReference type="ARBA" id="ARBA00030390"/>
    </source>
</evidence>
<proteinExistence type="inferred from homology"/>
<keyword evidence="4" id="KW-0227">DNA damage</keyword>
<evidence type="ECO:0000256" key="2">
    <source>
        <dbReference type="ARBA" id="ARBA00015888"/>
    </source>
</evidence>
<keyword evidence="13" id="KW-1185">Reference proteome</keyword>
<comment type="similarity">
    <text evidence="1">Belongs to the SOS response-associated peptidase family.</text>
</comment>
<evidence type="ECO:0000313" key="12">
    <source>
        <dbReference type="EMBL" id="KAL3312828.1"/>
    </source>
</evidence>
<dbReference type="SUPFAM" id="SSF143081">
    <property type="entry name" value="BB1717-like"/>
    <property type="match status" value="1"/>
</dbReference>
<sequence>MRDFSDNASCVDYKPSYNIAPQAFTPVLKHSSSHEIEYYDLKLMKWGLKVSSFKPEQGIHNARLETLTDKPSFRYPLAAGQTCVVVAEGFFEWKQHKNPYYITPKNEVMPLLLMAGLYTINDKGQYSYTVITTESNFQIKPIHHRMPVIFTDPDDVHSWLHISKSDSTHAIELLHAITKKLESTESFDLFPVSPQVNNTANDTRYNVMPLAQTPASKMFDNFLIKK</sequence>
<keyword evidence="8" id="KW-0456">Lyase</keyword>
<dbReference type="GO" id="GO:0008233">
    <property type="term" value="F:peptidase activity"/>
    <property type="evidence" value="ECO:0007669"/>
    <property type="project" value="UniProtKB-KW"/>
</dbReference>
<dbReference type="PANTHER" id="PTHR13604">
    <property type="entry name" value="DC12-RELATED"/>
    <property type="match status" value="1"/>
</dbReference>
<dbReference type="InterPro" id="IPR036590">
    <property type="entry name" value="SRAP-like"/>
</dbReference>
<evidence type="ECO:0000256" key="10">
    <source>
        <dbReference type="ARBA" id="ARBA00030898"/>
    </source>
</evidence>
<evidence type="ECO:0000256" key="11">
    <source>
        <dbReference type="ARBA" id="ARBA00031130"/>
    </source>
</evidence>
<dbReference type="Proteomes" id="UP001626550">
    <property type="component" value="Unassembled WGS sequence"/>
</dbReference>
<dbReference type="Gene3D" id="3.90.1680.10">
    <property type="entry name" value="SOS response associated peptidase-like"/>
    <property type="match status" value="1"/>
</dbReference>
<dbReference type="InterPro" id="IPR003738">
    <property type="entry name" value="SRAP"/>
</dbReference>
<evidence type="ECO:0000256" key="1">
    <source>
        <dbReference type="ARBA" id="ARBA00008136"/>
    </source>
</evidence>
<protein>
    <recommendedName>
        <fullName evidence="2">Abasic site processing protein HMCES</fullName>
    </recommendedName>
    <alternativeName>
        <fullName evidence="9">Embryonic stem cell-specific 5-hydroxymethylcytosine-binding protein</fullName>
    </alternativeName>
    <alternativeName>
        <fullName evidence="10">Peptidase HMCES</fullName>
    </alternativeName>
    <alternativeName>
        <fullName evidence="11">SRAP domain-containing protein 1</fullName>
    </alternativeName>
</protein>
<evidence type="ECO:0000313" key="13">
    <source>
        <dbReference type="Proteomes" id="UP001626550"/>
    </source>
</evidence>
<organism evidence="12 13">
    <name type="scientific">Cichlidogyrus casuarinus</name>
    <dbReference type="NCBI Taxonomy" id="1844966"/>
    <lineage>
        <taxon>Eukaryota</taxon>
        <taxon>Metazoa</taxon>
        <taxon>Spiralia</taxon>
        <taxon>Lophotrochozoa</taxon>
        <taxon>Platyhelminthes</taxon>
        <taxon>Monogenea</taxon>
        <taxon>Monopisthocotylea</taxon>
        <taxon>Dactylogyridea</taxon>
        <taxon>Ancyrocephalidae</taxon>
        <taxon>Cichlidogyrus</taxon>
    </lineage>
</organism>
<dbReference type="AlphaFoldDB" id="A0ABD2Q0E4"/>
<evidence type="ECO:0000256" key="5">
    <source>
        <dbReference type="ARBA" id="ARBA00022801"/>
    </source>
</evidence>
<gene>
    <name evidence="12" type="ORF">Ciccas_008577</name>
</gene>
<keyword evidence="3" id="KW-0645">Protease</keyword>
<keyword evidence="5" id="KW-0378">Hydrolase</keyword>